<sequence>MQLINITQNQFLKDLPSTISFAQQYTYGSLTIEYYRIKEKEKIIIYHPTRNIQPKEIIDIYQTFPFPIPKENLSYIYLYHQFQLTWKKLPK</sequence>
<protein>
    <submittedName>
        <fullName evidence="1">Uncharacterized protein</fullName>
    </submittedName>
</protein>
<dbReference type="Gene3D" id="3.40.1720.10">
    <property type="entry name" value="Streptococcus thermophilus LMG 18311 protein like"/>
    <property type="match status" value="1"/>
</dbReference>
<dbReference type="AlphaFoldDB" id="K8ZPW3"/>
<gene>
    <name evidence="1" type="ORF">C683_0372</name>
</gene>
<reference evidence="1 2" key="1">
    <citation type="journal article" date="2013" name="Genome Announc.">
        <title>Draft Genome Sequence of Catellicoccus marimammalium, a Novel Species Commonly Found in Gull Feces.</title>
        <authorList>
            <person name="Weigand M.R."/>
            <person name="Ryu H."/>
            <person name="Bozcek L."/>
            <person name="Konstantinidis K.T."/>
            <person name="Santo Domingo J.W."/>
        </authorList>
    </citation>
    <scope>NUCLEOTIDE SEQUENCE [LARGE SCALE GENOMIC DNA]</scope>
    <source>
        <strain evidence="1 2">M35/04/3</strain>
    </source>
</reference>
<dbReference type="Proteomes" id="UP000016057">
    <property type="component" value="Unassembled WGS sequence"/>
</dbReference>
<evidence type="ECO:0000313" key="2">
    <source>
        <dbReference type="Proteomes" id="UP000016057"/>
    </source>
</evidence>
<comment type="caution">
    <text evidence="1">The sequence shown here is derived from an EMBL/GenBank/DDBJ whole genome shotgun (WGS) entry which is preliminary data.</text>
</comment>
<proteinExistence type="predicted"/>
<keyword evidence="2" id="KW-1185">Reference proteome</keyword>
<accession>K8ZPW3</accession>
<name>K8ZPW3_9ENTE</name>
<dbReference type="InterPro" id="IPR038226">
    <property type="entry name" value="LMG18311-like_sf"/>
</dbReference>
<dbReference type="EMBL" id="AMYT01000011">
    <property type="protein sequence ID" value="EKU27591.1"/>
    <property type="molecule type" value="Genomic_DNA"/>
</dbReference>
<organism evidence="1 2">
    <name type="scientific">Catellicoccus marimammalium M35/04/3</name>
    <dbReference type="NCBI Taxonomy" id="1234409"/>
    <lineage>
        <taxon>Bacteria</taxon>
        <taxon>Bacillati</taxon>
        <taxon>Bacillota</taxon>
        <taxon>Bacilli</taxon>
        <taxon>Lactobacillales</taxon>
        <taxon>Enterococcaceae</taxon>
        <taxon>Catellicoccus</taxon>
    </lineage>
</organism>
<dbReference type="RefSeq" id="WP_009488802.1">
    <property type="nucleotide sequence ID" value="NZ_AMYT01000011.1"/>
</dbReference>
<evidence type="ECO:0000313" key="1">
    <source>
        <dbReference type="EMBL" id="EKU27591.1"/>
    </source>
</evidence>